<keyword evidence="2" id="KW-1185">Reference proteome</keyword>
<dbReference type="AlphaFoldDB" id="A0AAD4D1I3"/>
<reference evidence="1" key="1">
    <citation type="journal article" date="2020" name="Fungal Divers.">
        <title>Resolving the Mortierellaceae phylogeny through synthesis of multi-gene phylogenetics and phylogenomics.</title>
        <authorList>
            <person name="Vandepol N."/>
            <person name="Liber J."/>
            <person name="Desiro A."/>
            <person name="Na H."/>
            <person name="Kennedy M."/>
            <person name="Barry K."/>
            <person name="Grigoriev I.V."/>
            <person name="Miller A.N."/>
            <person name="O'Donnell K."/>
            <person name="Stajich J.E."/>
            <person name="Bonito G."/>
        </authorList>
    </citation>
    <scope>NUCLEOTIDE SEQUENCE</scope>
    <source>
        <strain evidence="1">NRRL 28262</strain>
    </source>
</reference>
<proteinExistence type="predicted"/>
<organism evidence="1 2">
    <name type="scientific">Linnemannia exigua</name>
    <dbReference type="NCBI Taxonomy" id="604196"/>
    <lineage>
        <taxon>Eukaryota</taxon>
        <taxon>Fungi</taxon>
        <taxon>Fungi incertae sedis</taxon>
        <taxon>Mucoromycota</taxon>
        <taxon>Mortierellomycotina</taxon>
        <taxon>Mortierellomycetes</taxon>
        <taxon>Mortierellales</taxon>
        <taxon>Mortierellaceae</taxon>
        <taxon>Linnemannia</taxon>
    </lineage>
</organism>
<comment type="caution">
    <text evidence="1">The sequence shown here is derived from an EMBL/GenBank/DDBJ whole genome shotgun (WGS) entry which is preliminary data.</text>
</comment>
<dbReference type="Proteomes" id="UP001194580">
    <property type="component" value="Unassembled WGS sequence"/>
</dbReference>
<evidence type="ECO:0000313" key="2">
    <source>
        <dbReference type="Proteomes" id="UP001194580"/>
    </source>
</evidence>
<gene>
    <name evidence="1" type="ORF">BGZ95_008046</name>
</gene>
<evidence type="ECO:0000313" key="1">
    <source>
        <dbReference type="EMBL" id="KAG0248462.1"/>
    </source>
</evidence>
<feature type="non-terminal residue" evidence="1">
    <location>
        <position position="1"/>
    </location>
</feature>
<sequence>LDKRSLLKEWDFVAGPVDLFILAAGGYLRQLSDLKFLKKLGLGPRTVYGMGAKEAEWEAENWTSLENVDLACDSIAIHIMDISRVKADKLALDTFNHTLRSRRPKIGFKQ</sequence>
<accession>A0AAD4D1I3</accession>
<dbReference type="EMBL" id="JAAAIL010004070">
    <property type="protein sequence ID" value="KAG0248462.1"/>
    <property type="molecule type" value="Genomic_DNA"/>
</dbReference>
<name>A0AAD4D1I3_9FUNG</name>
<protein>
    <submittedName>
        <fullName evidence="1">Uncharacterized protein</fullName>
    </submittedName>
</protein>